<keyword evidence="8" id="KW-0333">Golgi apparatus</keyword>
<feature type="binding site" evidence="13">
    <location>
        <position position="69"/>
    </location>
    <ligand>
        <name>GTP</name>
        <dbReference type="ChEBI" id="CHEBI:37565"/>
    </ligand>
</feature>
<evidence type="ECO:0000313" key="16">
    <source>
        <dbReference type="EMBL" id="ODQ59145.1"/>
    </source>
</evidence>
<dbReference type="GO" id="GO:0005525">
    <property type="term" value="F:GTP binding"/>
    <property type="evidence" value="ECO:0007669"/>
    <property type="project" value="UniProtKB-KW"/>
</dbReference>
<dbReference type="RefSeq" id="XP_019038352.1">
    <property type="nucleotide sequence ID" value="XM_019181964.1"/>
</dbReference>
<keyword evidence="4" id="KW-0519">Myristate</keyword>
<dbReference type="GO" id="GO:0003924">
    <property type="term" value="F:GTPase activity"/>
    <property type="evidence" value="ECO:0007669"/>
    <property type="project" value="InterPro"/>
</dbReference>
<proteinExistence type="inferred from homology"/>
<dbReference type="InterPro" id="IPR006689">
    <property type="entry name" value="Small_GTPase_ARF/SAR"/>
</dbReference>
<dbReference type="PROSITE" id="PS51417">
    <property type="entry name" value="ARF"/>
    <property type="match status" value="1"/>
</dbReference>
<dbReference type="GeneID" id="30199210"/>
<keyword evidence="10" id="KW-0449">Lipoprotein</keyword>
<evidence type="ECO:0000256" key="11">
    <source>
        <dbReference type="ARBA" id="ARBA00053326"/>
    </source>
</evidence>
<keyword evidence="17" id="KW-1185">Reference proteome</keyword>
<comment type="function">
    <text evidence="11">GTP-binding protein involved in protein trafficking; may modulate vesicle budding and uncoating within the Golgi apparatus.</text>
</comment>
<keyword evidence="9 13" id="KW-0342">GTP-binding</keyword>
<evidence type="ECO:0000256" key="12">
    <source>
        <dbReference type="ARBA" id="ARBA00070396"/>
    </source>
</evidence>
<feature type="binding site" evidence="13">
    <location>
        <begin position="125"/>
        <end position="128"/>
    </location>
    <ligand>
        <name>GTP</name>
        <dbReference type="ChEBI" id="CHEBI:37565"/>
    </ligand>
</feature>
<keyword evidence="14" id="KW-0479">Metal-binding</keyword>
<dbReference type="PRINTS" id="PR00328">
    <property type="entry name" value="SAR1GTPBP"/>
</dbReference>
<dbReference type="GO" id="GO:0006457">
    <property type="term" value="P:protein folding"/>
    <property type="evidence" value="ECO:0007669"/>
    <property type="project" value="EnsemblFungi"/>
</dbReference>
<evidence type="ECO:0000256" key="7">
    <source>
        <dbReference type="ARBA" id="ARBA00022927"/>
    </source>
</evidence>
<dbReference type="STRING" id="683960.A0A1E3P166"/>
<dbReference type="GO" id="GO:0005794">
    <property type="term" value="C:Golgi apparatus"/>
    <property type="evidence" value="ECO:0007669"/>
    <property type="project" value="UniProtKB-SubCell"/>
</dbReference>
<dbReference type="OrthoDB" id="2011769at2759"/>
<reference evidence="16 17" key="1">
    <citation type="journal article" date="2016" name="Proc. Natl. Acad. Sci. U.S.A.">
        <title>Comparative genomics of biotechnologically important yeasts.</title>
        <authorList>
            <person name="Riley R."/>
            <person name="Haridas S."/>
            <person name="Wolfe K.H."/>
            <person name="Lopes M.R."/>
            <person name="Hittinger C.T."/>
            <person name="Goeker M."/>
            <person name="Salamov A.A."/>
            <person name="Wisecaver J.H."/>
            <person name="Long T.M."/>
            <person name="Calvey C.H."/>
            <person name="Aerts A.L."/>
            <person name="Barry K.W."/>
            <person name="Choi C."/>
            <person name="Clum A."/>
            <person name="Coughlan A.Y."/>
            <person name="Deshpande S."/>
            <person name="Douglass A.P."/>
            <person name="Hanson S.J."/>
            <person name="Klenk H.-P."/>
            <person name="LaButti K.M."/>
            <person name="Lapidus A."/>
            <person name="Lindquist E.A."/>
            <person name="Lipzen A.M."/>
            <person name="Meier-Kolthoff J.P."/>
            <person name="Ohm R.A."/>
            <person name="Otillar R.P."/>
            <person name="Pangilinan J.L."/>
            <person name="Peng Y."/>
            <person name="Rokas A."/>
            <person name="Rosa C.A."/>
            <person name="Scheuner C."/>
            <person name="Sibirny A.A."/>
            <person name="Slot J.C."/>
            <person name="Stielow J.B."/>
            <person name="Sun H."/>
            <person name="Kurtzman C.P."/>
            <person name="Blackwell M."/>
            <person name="Grigoriev I.V."/>
            <person name="Jeffries T.W."/>
        </authorList>
    </citation>
    <scope>NUCLEOTIDE SEQUENCE [LARGE SCALE GENOMIC DNA]</scope>
    <source>
        <strain evidence="17">ATCC 58044 / CBS 1984 / NCYC 433 / NRRL Y-366-8</strain>
    </source>
</reference>
<evidence type="ECO:0000256" key="5">
    <source>
        <dbReference type="ARBA" id="ARBA00022741"/>
    </source>
</evidence>
<dbReference type="FunFam" id="3.40.50.300:FF:003500">
    <property type="entry name" value="ADP-ribosylation factor 1"/>
    <property type="match status" value="1"/>
</dbReference>
<dbReference type="GO" id="GO:0046872">
    <property type="term" value="F:metal ion binding"/>
    <property type="evidence" value="ECO:0007669"/>
    <property type="project" value="UniProtKB-KW"/>
</dbReference>
<evidence type="ECO:0000256" key="15">
    <source>
        <dbReference type="RuleBase" id="RU003925"/>
    </source>
</evidence>
<dbReference type="SUPFAM" id="SSF52540">
    <property type="entry name" value="P-loop containing nucleoside triphosphate hydrolases"/>
    <property type="match status" value="1"/>
</dbReference>
<gene>
    <name evidence="16" type="ORF">WICANDRAFT_32444</name>
</gene>
<evidence type="ECO:0000256" key="13">
    <source>
        <dbReference type="PIRSR" id="PIRSR606689-1"/>
    </source>
</evidence>
<evidence type="ECO:0000256" key="4">
    <source>
        <dbReference type="ARBA" id="ARBA00022707"/>
    </source>
</evidence>
<evidence type="ECO:0000256" key="14">
    <source>
        <dbReference type="PIRSR" id="PIRSR606689-2"/>
    </source>
</evidence>
<dbReference type="EMBL" id="KV454211">
    <property type="protein sequence ID" value="ODQ59145.1"/>
    <property type="molecule type" value="Genomic_DNA"/>
</dbReference>
<dbReference type="AlphaFoldDB" id="A0A1E3P166"/>
<dbReference type="InterPro" id="IPR027417">
    <property type="entry name" value="P-loop_NTPase"/>
</dbReference>
<dbReference type="GO" id="GO:0015031">
    <property type="term" value="P:protein transport"/>
    <property type="evidence" value="ECO:0007669"/>
    <property type="project" value="UniProtKB-KW"/>
</dbReference>
<comment type="similarity">
    <text evidence="2 15">Belongs to the small GTPase superfamily. Arf family.</text>
</comment>
<evidence type="ECO:0000256" key="10">
    <source>
        <dbReference type="ARBA" id="ARBA00023288"/>
    </source>
</evidence>
<evidence type="ECO:0000256" key="6">
    <source>
        <dbReference type="ARBA" id="ARBA00022892"/>
    </source>
</evidence>
<dbReference type="PANTHER" id="PTHR45697">
    <property type="entry name" value="ADP-RIBOSYLATION FACTOR-LIKE PROTEIN 2-RELATED"/>
    <property type="match status" value="1"/>
</dbReference>
<feature type="binding site" evidence="13">
    <location>
        <begin position="23"/>
        <end position="30"/>
    </location>
    <ligand>
        <name>GTP</name>
        <dbReference type="ChEBI" id="CHEBI:37565"/>
    </ligand>
</feature>
<keyword evidence="6" id="KW-0931">ER-Golgi transport</keyword>
<accession>A0A1E3P166</accession>
<dbReference type="Pfam" id="PF00025">
    <property type="entry name" value="Arf"/>
    <property type="match status" value="1"/>
</dbReference>
<feature type="binding site" evidence="14">
    <location>
        <position position="47"/>
    </location>
    <ligand>
        <name>Mg(2+)</name>
        <dbReference type="ChEBI" id="CHEBI:18420"/>
    </ligand>
</feature>
<evidence type="ECO:0000256" key="9">
    <source>
        <dbReference type="ARBA" id="ARBA00023134"/>
    </source>
</evidence>
<comment type="subcellular location">
    <subcellularLocation>
        <location evidence="1">Golgi apparatus</location>
    </subcellularLocation>
</comment>
<evidence type="ECO:0000256" key="3">
    <source>
        <dbReference type="ARBA" id="ARBA00022448"/>
    </source>
</evidence>
<keyword evidence="14" id="KW-0460">Magnesium</keyword>
<dbReference type="GO" id="GO:0016192">
    <property type="term" value="P:vesicle-mediated transport"/>
    <property type="evidence" value="ECO:0007669"/>
    <property type="project" value="UniProtKB-KW"/>
</dbReference>
<dbReference type="Proteomes" id="UP000094112">
    <property type="component" value="Unassembled WGS sequence"/>
</dbReference>
<name>A0A1E3P166_WICAA</name>
<evidence type="ECO:0000256" key="1">
    <source>
        <dbReference type="ARBA" id="ARBA00004555"/>
    </source>
</evidence>
<dbReference type="Gene3D" id="3.40.50.300">
    <property type="entry name" value="P-loop containing nucleotide triphosphate hydrolases"/>
    <property type="match status" value="1"/>
</dbReference>
<evidence type="ECO:0000256" key="2">
    <source>
        <dbReference type="ARBA" id="ARBA00010290"/>
    </source>
</evidence>
<organism evidence="16 17">
    <name type="scientific">Wickerhamomyces anomalus (strain ATCC 58044 / CBS 1984 / NCYC 433 / NRRL Y-366-8)</name>
    <name type="common">Yeast</name>
    <name type="synonym">Hansenula anomala</name>
    <dbReference type="NCBI Taxonomy" id="683960"/>
    <lineage>
        <taxon>Eukaryota</taxon>
        <taxon>Fungi</taxon>
        <taxon>Dikarya</taxon>
        <taxon>Ascomycota</taxon>
        <taxon>Saccharomycotina</taxon>
        <taxon>Saccharomycetes</taxon>
        <taxon>Phaffomycetales</taxon>
        <taxon>Wickerhamomycetaceae</taxon>
        <taxon>Wickerhamomyces</taxon>
    </lineage>
</organism>
<dbReference type="SMART" id="SM00177">
    <property type="entry name" value="ARF"/>
    <property type="match status" value="1"/>
</dbReference>
<evidence type="ECO:0000256" key="8">
    <source>
        <dbReference type="ARBA" id="ARBA00023034"/>
    </source>
</evidence>
<dbReference type="InterPro" id="IPR044612">
    <property type="entry name" value="ARL2/3"/>
</dbReference>
<keyword evidence="5 13" id="KW-0547">Nucleotide-binding</keyword>
<evidence type="ECO:0000313" key="17">
    <source>
        <dbReference type="Proteomes" id="UP000094112"/>
    </source>
</evidence>
<protein>
    <recommendedName>
        <fullName evidence="12">ADP-ribosylation factor</fullName>
    </recommendedName>
</protein>
<keyword evidence="3" id="KW-0813">Transport</keyword>
<keyword evidence="7" id="KW-0653">Protein transport</keyword>
<dbReference type="GO" id="GO:0007021">
    <property type="term" value="P:tubulin complex assembly"/>
    <property type="evidence" value="ECO:0007669"/>
    <property type="project" value="EnsemblFungi"/>
</dbReference>
<dbReference type="NCBIfam" id="TIGR00231">
    <property type="entry name" value="small_GTP"/>
    <property type="match status" value="1"/>
</dbReference>
<dbReference type="InterPro" id="IPR005225">
    <property type="entry name" value="Small_GTP-bd"/>
</dbReference>
<feature type="binding site" evidence="14">
    <location>
        <position position="30"/>
    </location>
    <ligand>
        <name>Mg(2+)</name>
        <dbReference type="ChEBI" id="CHEBI:18420"/>
    </ligand>
</feature>
<sequence length="179" mass="20828">MGLLSIIRKQKLKDKELRILMLGLDNAGKSTIIKTILHQDINKVIPTMGFEINTVAFEGFQLNIWDIGGQQTLRSFWFNYFDRLDALIWVIDLSNLQRLNENFKEMRKVLNNEKLIGLKILIYLNKMDLVAKEEIPKVKEQVTRVLELDQIESDKWRIFESSAHDVDSVAKGLEWIVLG</sequence>
<dbReference type="SMART" id="SM00178">
    <property type="entry name" value="SAR"/>
    <property type="match status" value="1"/>
</dbReference>